<feature type="region of interest" description="Disordered" evidence="11">
    <location>
        <begin position="1"/>
        <end position="37"/>
    </location>
</feature>
<dbReference type="EC" id="3.5.1.1" evidence="1"/>
<dbReference type="GO" id="GO:0004067">
    <property type="term" value="F:asparaginase activity"/>
    <property type="evidence" value="ECO:0007669"/>
    <property type="project" value="UniProtKB-EC"/>
</dbReference>
<dbReference type="GO" id="GO:0005737">
    <property type="term" value="C:cytoplasm"/>
    <property type="evidence" value="ECO:0007669"/>
    <property type="project" value="TreeGrafter"/>
</dbReference>
<evidence type="ECO:0000256" key="7">
    <source>
        <dbReference type="ARBA" id="ARBA00049366"/>
    </source>
</evidence>
<dbReference type="RefSeq" id="WP_092698307.1">
    <property type="nucleotide sequence ID" value="NZ_FNFC01000001.1"/>
</dbReference>
<dbReference type="PANTHER" id="PTHR10188">
    <property type="entry name" value="L-ASPARAGINASE"/>
    <property type="match status" value="1"/>
</dbReference>
<accession>A0A1G8RU47</accession>
<evidence type="ECO:0000256" key="2">
    <source>
        <dbReference type="ARBA" id="ARBA00022670"/>
    </source>
</evidence>
<keyword evidence="4" id="KW-0068">Autocatalytic cleavage</keyword>
<dbReference type="CDD" id="cd04703">
    <property type="entry name" value="Asparaginase_2_like_1"/>
    <property type="match status" value="1"/>
</dbReference>
<evidence type="ECO:0000313" key="12">
    <source>
        <dbReference type="EMBL" id="SDJ19860.1"/>
    </source>
</evidence>
<feature type="active site" description="Nucleophile" evidence="8">
    <location>
        <position position="164"/>
    </location>
</feature>
<evidence type="ECO:0000256" key="9">
    <source>
        <dbReference type="PIRSR" id="PIRSR600246-2"/>
    </source>
</evidence>
<gene>
    <name evidence="12" type="ORF">SAMN05216226_10192</name>
</gene>
<dbReference type="PANTHER" id="PTHR10188:SF6">
    <property type="entry name" value="N(4)-(BETA-N-ACETYLGLUCOSAMINYL)-L-ASPARAGINASE"/>
    <property type="match status" value="1"/>
</dbReference>
<keyword evidence="2" id="KW-0645">Protease</keyword>
<dbReference type="InterPro" id="IPR000246">
    <property type="entry name" value="Peptidase_T2"/>
</dbReference>
<dbReference type="GO" id="GO:0008233">
    <property type="term" value="F:peptidase activity"/>
    <property type="evidence" value="ECO:0007669"/>
    <property type="project" value="UniProtKB-KW"/>
</dbReference>
<dbReference type="EMBL" id="FNFC01000001">
    <property type="protein sequence ID" value="SDJ19860.1"/>
    <property type="molecule type" value="Genomic_DNA"/>
</dbReference>
<sequence>MHVIVHGGAGSEPREPEPRQETLDEAAATAKAAATPTDAVVEATRVLESGPRFNAGVGGAVQSDGVVRTDAGLMTGDGTTGGACSMPGVEHAIEVARVVTEETPHIMVSGEHAVSLAEASGVATDRDLWTERTRTRWDELDPVESDDVHEHLSWLREKFGGSDTVGAVASDGERVAAATSTGGRWCALAGRVGDVPQVGSGFYATEHAAVSTTGAGEEIAKFGLARRVADAIEDGETPAEATDRLIEAFDTATEASAGVIAVNAEGKTGESFNSSAMQTATDHA</sequence>
<dbReference type="Gene3D" id="3.60.20.30">
    <property type="entry name" value="(Glycosyl)asparaginase"/>
    <property type="match status" value="1"/>
</dbReference>
<keyword evidence="3" id="KW-0378">Hydrolase</keyword>
<dbReference type="SUPFAM" id="SSF56235">
    <property type="entry name" value="N-terminal nucleophile aminohydrolases (Ntn hydrolases)"/>
    <property type="match status" value="1"/>
</dbReference>
<name>A0A1G8RU47_9EURY</name>
<reference evidence="12 13" key="1">
    <citation type="submission" date="2016-10" db="EMBL/GenBank/DDBJ databases">
        <authorList>
            <person name="de Groot N.N."/>
        </authorList>
    </citation>
    <scope>NUCLEOTIDE SEQUENCE [LARGE SCALE GENOMIC DNA]</scope>
    <source>
        <strain evidence="12 13">IBRC-M10015</strain>
    </source>
</reference>
<feature type="compositionally biased region" description="Basic and acidic residues" evidence="11">
    <location>
        <begin position="12"/>
        <end position="22"/>
    </location>
</feature>
<dbReference type="InterPro" id="IPR029055">
    <property type="entry name" value="Ntn_hydrolases_N"/>
</dbReference>
<dbReference type="STRING" id="890420.SAMN05216226_10192"/>
<dbReference type="AlphaFoldDB" id="A0A1G8RU47"/>
<dbReference type="GO" id="GO:0006508">
    <property type="term" value="P:proteolysis"/>
    <property type="evidence" value="ECO:0007669"/>
    <property type="project" value="UniProtKB-KW"/>
</dbReference>
<evidence type="ECO:0000256" key="1">
    <source>
        <dbReference type="ARBA" id="ARBA00012920"/>
    </source>
</evidence>
<protein>
    <recommendedName>
        <fullName evidence="6">Plant-type L-asparaginase</fullName>
        <ecNumber evidence="1">3.5.1.1</ecNumber>
    </recommendedName>
    <alternativeName>
        <fullName evidence="5">L-asparagine amidohydrolase</fullName>
    </alternativeName>
</protein>
<feature type="binding site" evidence="9">
    <location>
        <begin position="191"/>
        <end position="194"/>
    </location>
    <ligand>
        <name>substrate</name>
    </ligand>
</feature>
<feature type="site" description="Cleavage; by autolysis" evidence="10">
    <location>
        <begin position="163"/>
        <end position="164"/>
    </location>
</feature>
<dbReference type="FunFam" id="3.60.20.30:FF:000001">
    <property type="entry name" value="Isoaspartyl peptidase/L-asparaginase"/>
    <property type="match status" value="1"/>
</dbReference>
<comment type="catalytic activity">
    <reaction evidence="7">
        <text>L-asparagine + H2O = L-aspartate + NH4(+)</text>
        <dbReference type="Rhea" id="RHEA:21016"/>
        <dbReference type="ChEBI" id="CHEBI:15377"/>
        <dbReference type="ChEBI" id="CHEBI:28938"/>
        <dbReference type="ChEBI" id="CHEBI:29991"/>
        <dbReference type="ChEBI" id="CHEBI:58048"/>
        <dbReference type="EC" id="3.5.1.1"/>
    </reaction>
</comment>
<dbReference type="OrthoDB" id="18230at2157"/>
<organism evidence="12 13">
    <name type="scientific">Halovenus aranensis</name>
    <dbReference type="NCBI Taxonomy" id="890420"/>
    <lineage>
        <taxon>Archaea</taxon>
        <taxon>Methanobacteriati</taxon>
        <taxon>Methanobacteriota</taxon>
        <taxon>Stenosarchaea group</taxon>
        <taxon>Halobacteria</taxon>
        <taxon>Halobacteriales</taxon>
        <taxon>Haloarculaceae</taxon>
        <taxon>Halovenus</taxon>
    </lineage>
</organism>
<proteinExistence type="predicted"/>
<dbReference type="Proteomes" id="UP000198856">
    <property type="component" value="Unassembled WGS sequence"/>
</dbReference>
<dbReference type="Pfam" id="PF01112">
    <property type="entry name" value="Asparaginase_2"/>
    <property type="match status" value="1"/>
</dbReference>
<evidence type="ECO:0000256" key="8">
    <source>
        <dbReference type="PIRSR" id="PIRSR600246-1"/>
    </source>
</evidence>
<feature type="compositionally biased region" description="Low complexity" evidence="11">
    <location>
        <begin position="26"/>
        <end position="37"/>
    </location>
</feature>
<evidence type="ECO:0000256" key="6">
    <source>
        <dbReference type="ARBA" id="ARBA00044776"/>
    </source>
</evidence>
<evidence type="ECO:0000256" key="4">
    <source>
        <dbReference type="ARBA" id="ARBA00022813"/>
    </source>
</evidence>
<evidence type="ECO:0000256" key="10">
    <source>
        <dbReference type="PIRSR" id="PIRSR600246-3"/>
    </source>
</evidence>
<evidence type="ECO:0000313" key="13">
    <source>
        <dbReference type="Proteomes" id="UP000198856"/>
    </source>
</evidence>
<evidence type="ECO:0000256" key="3">
    <source>
        <dbReference type="ARBA" id="ARBA00022801"/>
    </source>
</evidence>
<feature type="binding site" evidence="9">
    <location>
        <begin position="213"/>
        <end position="216"/>
    </location>
    <ligand>
        <name>substrate</name>
    </ligand>
</feature>
<keyword evidence="13" id="KW-1185">Reference proteome</keyword>
<evidence type="ECO:0000256" key="5">
    <source>
        <dbReference type="ARBA" id="ARBA00030414"/>
    </source>
</evidence>
<evidence type="ECO:0000256" key="11">
    <source>
        <dbReference type="SAM" id="MobiDB-lite"/>
    </source>
</evidence>